<keyword evidence="3" id="KW-0964">Secreted</keyword>
<dbReference type="GO" id="GO:0050830">
    <property type="term" value="P:defense response to Gram-positive bacterium"/>
    <property type="evidence" value="ECO:0007669"/>
    <property type="project" value="TreeGrafter"/>
</dbReference>
<dbReference type="Proteomes" id="UP000472271">
    <property type="component" value="Chromosome 10"/>
</dbReference>
<dbReference type="SUPFAM" id="SSF54076">
    <property type="entry name" value="RNase A-like"/>
    <property type="match status" value="1"/>
</dbReference>
<dbReference type="GO" id="GO:0016787">
    <property type="term" value="F:hydrolase activity"/>
    <property type="evidence" value="ECO:0007669"/>
    <property type="project" value="UniProtKB-KW"/>
</dbReference>
<evidence type="ECO:0000313" key="10">
    <source>
        <dbReference type="Ensembl" id="ENSSORP00005009780.1"/>
    </source>
</evidence>
<dbReference type="GO" id="GO:0005576">
    <property type="term" value="C:extracellular region"/>
    <property type="evidence" value="ECO:0007669"/>
    <property type="project" value="UniProtKB-SubCell"/>
</dbReference>
<comment type="subcellular location">
    <subcellularLocation>
        <location evidence="1">Secreted</location>
    </subcellularLocation>
</comment>
<evidence type="ECO:0000256" key="8">
    <source>
        <dbReference type="RuleBase" id="RU000651"/>
    </source>
</evidence>
<dbReference type="Gene3D" id="3.10.130.10">
    <property type="entry name" value="Ribonuclease A-like domain"/>
    <property type="match status" value="1"/>
</dbReference>
<sequence>VHIQGYRKFRNQHIIGEMSVNRCSAVIRSRHITKTGSNECKETNTFIVSPPNPVIAVCEDRGTSYGTMTRSVNPFHVIRCTLRNQQGRYPNCEYRGYASTRYIAVNCEGRLPVHYDGDIVLIDS</sequence>
<dbReference type="GO" id="GO:0050829">
    <property type="term" value="P:defense response to Gram-negative bacterium"/>
    <property type="evidence" value="ECO:0007669"/>
    <property type="project" value="TreeGrafter"/>
</dbReference>
<dbReference type="GO" id="GO:0004540">
    <property type="term" value="F:RNA nuclease activity"/>
    <property type="evidence" value="ECO:0007669"/>
    <property type="project" value="TreeGrafter"/>
</dbReference>
<evidence type="ECO:0000259" key="9">
    <source>
        <dbReference type="SMART" id="SM00092"/>
    </source>
</evidence>
<accession>A0A672YYV8</accession>
<evidence type="ECO:0000256" key="3">
    <source>
        <dbReference type="ARBA" id="ARBA00022525"/>
    </source>
</evidence>
<dbReference type="FunCoup" id="A0A672YYV8">
    <property type="interactions" value="1055"/>
</dbReference>
<keyword evidence="6 8" id="KW-0378">Hydrolase</keyword>
<dbReference type="SMART" id="SM00092">
    <property type="entry name" value="RNAse_Pc"/>
    <property type="match status" value="1"/>
</dbReference>
<evidence type="ECO:0000256" key="6">
    <source>
        <dbReference type="ARBA" id="ARBA00022801"/>
    </source>
</evidence>
<proteinExistence type="inferred from homology"/>
<reference evidence="10" key="1">
    <citation type="submission" date="2019-06" db="EMBL/GenBank/DDBJ databases">
        <authorList>
            <consortium name="Wellcome Sanger Institute Data Sharing"/>
        </authorList>
    </citation>
    <scope>NUCLEOTIDE SEQUENCE [LARGE SCALE GENOMIC DNA]</scope>
</reference>
<reference evidence="10" key="2">
    <citation type="submission" date="2025-08" db="UniProtKB">
        <authorList>
            <consortium name="Ensembl"/>
        </authorList>
    </citation>
    <scope>IDENTIFICATION</scope>
</reference>
<keyword evidence="5 8" id="KW-0255">Endonuclease</keyword>
<evidence type="ECO:0000313" key="11">
    <source>
        <dbReference type="Proteomes" id="UP000472271"/>
    </source>
</evidence>
<evidence type="ECO:0000256" key="7">
    <source>
        <dbReference type="ARBA" id="ARBA00023157"/>
    </source>
</evidence>
<reference evidence="10" key="3">
    <citation type="submission" date="2025-09" db="UniProtKB">
        <authorList>
            <consortium name="Ensembl"/>
        </authorList>
    </citation>
    <scope>IDENTIFICATION</scope>
</reference>
<dbReference type="PANTHER" id="PTHR11437:SF10">
    <property type="entry name" value="ANGIOGENIN-RELATED"/>
    <property type="match status" value="1"/>
</dbReference>
<dbReference type="PROSITE" id="PS00127">
    <property type="entry name" value="RNASE_PANCREATIC"/>
    <property type="match status" value="1"/>
</dbReference>
<dbReference type="GO" id="GO:0003676">
    <property type="term" value="F:nucleic acid binding"/>
    <property type="evidence" value="ECO:0007669"/>
    <property type="project" value="InterPro"/>
</dbReference>
<evidence type="ECO:0000256" key="4">
    <source>
        <dbReference type="ARBA" id="ARBA00022722"/>
    </source>
</evidence>
<evidence type="ECO:0000256" key="2">
    <source>
        <dbReference type="ARBA" id="ARBA00005600"/>
    </source>
</evidence>
<dbReference type="PANTHER" id="PTHR11437">
    <property type="entry name" value="RIBONUCLEASE"/>
    <property type="match status" value="1"/>
</dbReference>
<evidence type="ECO:0000256" key="5">
    <source>
        <dbReference type="ARBA" id="ARBA00022759"/>
    </source>
</evidence>
<dbReference type="InterPro" id="IPR023411">
    <property type="entry name" value="RNaseA_AS"/>
</dbReference>
<feature type="domain" description="Ribonuclease A-domain" evidence="9">
    <location>
        <begin position="2"/>
        <end position="119"/>
    </location>
</feature>
<dbReference type="InParanoid" id="A0A672YYV8"/>
<dbReference type="GO" id="GO:0001525">
    <property type="term" value="P:angiogenesis"/>
    <property type="evidence" value="ECO:0007669"/>
    <property type="project" value="TreeGrafter"/>
</dbReference>
<dbReference type="InterPro" id="IPR023412">
    <property type="entry name" value="RNaseA_domain"/>
</dbReference>
<comment type="similarity">
    <text evidence="2 8">Belongs to the pancreatic ribonuclease family.</text>
</comment>
<keyword evidence="7" id="KW-1015">Disulfide bond</keyword>
<organism evidence="10 11">
    <name type="scientific">Sphaeramia orbicularis</name>
    <name type="common">orbiculate cardinalfish</name>
    <dbReference type="NCBI Taxonomy" id="375764"/>
    <lineage>
        <taxon>Eukaryota</taxon>
        <taxon>Metazoa</taxon>
        <taxon>Chordata</taxon>
        <taxon>Craniata</taxon>
        <taxon>Vertebrata</taxon>
        <taxon>Euteleostomi</taxon>
        <taxon>Actinopterygii</taxon>
        <taxon>Neopterygii</taxon>
        <taxon>Teleostei</taxon>
        <taxon>Neoteleostei</taxon>
        <taxon>Acanthomorphata</taxon>
        <taxon>Gobiaria</taxon>
        <taxon>Kurtiformes</taxon>
        <taxon>Apogonoidei</taxon>
        <taxon>Apogonidae</taxon>
        <taxon>Apogoninae</taxon>
        <taxon>Sphaeramia</taxon>
    </lineage>
</organism>
<dbReference type="GO" id="GO:0004519">
    <property type="term" value="F:endonuclease activity"/>
    <property type="evidence" value="ECO:0007669"/>
    <property type="project" value="UniProtKB-KW"/>
</dbReference>
<dbReference type="Pfam" id="PF00074">
    <property type="entry name" value="RnaseA"/>
    <property type="match status" value="1"/>
</dbReference>
<keyword evidence="11" id="KW-1185">Reference proteome</keyword>
<protein>
    <recommendedName>
        <fullName evidence="9">Ribonuclease A-domain domain-containing protein</fullName>
    </recommendedName>
</protein>
<dbReference type="InterPro" id="IPR036816">
    <property type="entry name" value="RNaseA-like_dom_sf"/>
</dbReference>
<dbReference type="Ensembl" id="ENSSORT00005010106.1">
    <property type="protein sequence ID" value="ENSSORP00005009780.1"/>
    <property type="gene ID" value="ENSSORG00005005348.1"/>
</dbReference>
<evidence type="ECO:0000256" key="1">
    <source>
        <dbReference type="ARBA" id="ARBA00004613"/>
    </source>
</evidence>
<name>A0A672YYV8_9TELE</name>
<dbReference type="AlphaFoldDB" id="A0A672YYV8"/>
<dbReference type="InterPro" id="IPR001427">
    <property type="entry name" value="RNaseA"/>
</dbReference>
<keyword evidence="4 8" id="KW-0540">Nuclease</keyword>